<keyword evidence="1" id="KW-0732">Signal</keyword>
<protein>
    <submittedName>
        <fullName evidence="2">Uncharacterized protein</fullName>
    </submittedName>
</protein>
<evidence type="ECO:0000313" key="2">
    <source>
        <dbReference type="EMBL" id="MED6239003.1"/>
    </source>
</evidence>
<dbReference type="Proteomes" id="UP001345963">
    <property type="component" value="Unassembled WGS sequence"/>
</dbReference>
<evidence type="ECO:0000313" key="3">
    <source>
        <dbReference type="Proteomes" id="UP001345963"/>
    </source>
</evidence>
<accession>A0ABU7AM55</accession>
<name>A0ABU7AM55_9TELE</name>
<comment type="caution">
    <text evidence="2">The sequence shown here is derived from an EMBL/GenBank/DDBJ whole genome shotgun (WGS) entry which is preliminary data.</text>
</comment>
<keyword evidence="3" id="KW-1185">Reference proteome</keyword>
<reference evidence="2 3" key="1">
    <citation type="submission" date="2021-07" db="EMBL/GenBank/DDBJ databases">
        <authorList>
            <person name="Palmer J.M."/>
        </authorList>
    </citation>
    <scope>NUCLEOTIDE SEQUENCE [LARGE SCALE GENOMIC DNA]</scope>
    <source>
        <strain evidence="2 3">AT_MEX2019</strain>
        <tissue evidence="2">Muscle</tissue>
    </source>
</reference>
<feature type="chain" id="PRO_5047416743" evidence="1">
    <location>
        <begin position="20"/>
        <end position="155"/>
    </location>
</feature>
<gene>
    <name evidence="2" type="ORF">ATANTOWER_000517</name>
</gene>
<evidence type="ECO:0000256" key="1">
    <source>
        <dbReference type="SAM" id="SignalP"/>
    </source>
</evidence>
<dbReference type="EMBL" id="JAHUTI010020720">
    <property type="protein sequence ID" value="MED6239003.1"/>
    <property type="molecule type" value="Genomic_DNA"/>
</dbReference>
<sequence>MQCCSLAETLKVMFFLLQALKVSFKTKLKPSKTNPLIDLIKLYRFKYPETKRCMMGASGHVLHVVGVMTLTDVRDAQVLRGFIKLNNKQTERGDSAETELRSVALTNQEMLNLVAVLWTLDGDLLDLLADAQLAVRKVRPVAETNRKKFFQIISS</sequence>
<feature type="signal peptide" evidence="1">
    <location>
        <begin position="1"/>
        <end position="19"/>
    </location>
</feature>
<proteinExistence type="predicted"/>
<organism evidence="2 3">
    <name type="scientific">Ataeniobius toweri</name>
    <dbReference type="NCBI Taxonomy" id="208326"/>
    <lineage>
        <taxon>Eukaryota</taxon>
        <taxon>Metazoa</taxon>
        <taxon>Chordata</taxon>
        <taxon>Craniata</taxon>
        <taxon>Vertebrata</taxon>
        <taxon>Euteleostomi</taxon>
        <taxon>Actinopterygii</taxon>
        <taxon>Neopterygii</taxon>
        <taxon>Teleostei</taxon>
        <taxon>Neoteleostei</taxon>
        <taxon>Acanthomorphata</taxon>
        <taxon>Ovalentaria</taxon>
        <taxon>Atherinomorphae</taxon>
        <taxon>Cyprinodontiformes</taxon>
        <taxon>Goodeidae</taxon>
        <taxon>Ataeniobius</taxon>
    </lineage>
</organism>